<keyword evidence="2" id="KW-1185">Reference proteome</keyword>
<dbReference type="EMBL" id="NBNE01002221">
    <property type="protein sequence ID" value="OWZ11122.1"/>
    <property type="molecule type" value="Genomic_DNA"/>
</dbReference>
<dbReference type="AlphaFoldDB" id="A0A225W0K1"/>
<comment type="caution">
    <text evidence="1">The sequence shown here is derived from an EMBL/GenBank/DDBJ whole genome shotgun (WGS) entry which is preliminary data.</text>
</comment>
<name>A0A225W0K1_9STRA</name>
<organism evidence="1 2">
    <name type="scientific">Phytophthora megakarya</name>
    <dbReference type="NCBI Taxonomy" id="4795"/>
    <lineage>
        <taxon>Eukaryota</taxon>
        <taxon>Sar</taxon>
        <taxon>Stramenopiles</taxon>
        <taxon>Oomycota</taxon>
        <taxon>Peronosporomycetes</taxon>
        <taxon>Peronosporales</taxon>
        <taxon>Peronosporaceae</taxon>
        <taxon>Phytophthora</taxon>
    </lineage>
</organism>
<evidence type="ECO:0000313" key="2">
    <source>
        <dbReference type="Proteomes" id="UP000198211"/>
    </source>
</evidence>
<reference evidence="2" key="1">
    <citation type="submission" date="2017-03" db="EMBL/GenBank/DDBJ databases">
        <title>Phytopthora megakarya and P. palmivora, two closely related causual agents of cacao black pod achieved similar genome size and gene model numbers by different mechanisms.</title>
        <authorList>
            <person name="Ali S."/>
            <person name="Shao J."/>
            <person name="Larry D.J."/>
            <person name="Kronmiller B."/>
            <person name="Shen D."/>
            <person name="Strem M.D."/>
            <person name="Melnick R.L."/>
            <person name="Guiltinan M.J."/>
            <person name="Tyler B.M."/>
            <person name="Meinhardt L.W."/>
            <person name="Bailey B.A."/>
        </authorList>
    </citation>
    <scope>NUCLEOTIDE SEQUENCE [LARGE SCALE GENOMIC DNA]</scope>
    <source>
        <strain evidence="2">zdho120</strain>
    </source>
</reference>
<sequence>MLAGYKDLHQACITPSINTLEELPPELTYAQLLALHGHLFKTVCDFTHTSLNVDSMILGRALLIHLEEISAVVTHEQATSGFTSHYLLRFHEALDSTNAALGSRLLLENCVGWGRQLRSAWEMANYVQLSERCGGHTDAFLNRYDAAHTPQARRNAGRTAEEFFDSATMQLHIERSSSR</sequence>
<protein>
    <submittedName>
        <fullName evidence="1">Uncharacterized protein</fullName>
    </submittedName>
</protein>
<accession>A0A225W0K1</accession>
<dbReference type="Proteomes" id="UP000198211">
    <property type="component" value="Unassembled WGS sequence"/>
</dbReference>
<gene>
    <name evidence="1" type="ORF">PHMEG_00015906</name>
</gene>
<dbReference type="OrthoDB" id="128510at2759"/>
<proteinExistence type="predicted"/>
<evidence type="ECO:0000313" key="1">
    <source>
        <dbReference type="EMBL" id="OWZ11122.1"/>
    </source>
</evidence>